<sequence>MYYNLISSMKKVVSGGIDSDATAFITAAGITDPTQQGAINTLVLSLKSYGVWTKIKAIYPMVGGTATTHKYNLKDPRDLDAAFRLTFNGGWTHSSNGATPNGTTGYANTYLNPVAQSLTSADAHLSYYARTAATTVDPAEIANFTDVTTGFALQSIGELTQNRFFFGYPFRAFKTVTVAATGFMLGSSSGNSRRDIYNNGTSVGNNTSVDTSTLGNYNLYIACANYSGTSMASFSNAQCAFASIGNQLTSTEVANYYTAVQNFNTTLSRQI</sequence>
<protein>
    <submittedName>
        <fullName evidence="1">Uncharacterized protein</fullName>
    </submittedName>
</protein>
<dbReference type="EMBL" id="LR796480">
    <property type="protein sequence ID" value="CAB4147012.1"/>
    <property type="molecule type" value="Genomic_DNA"/>
</dbReference>
<organism evidence="1">
    <name type="scientific">uncultured Caudovirales phage</name>
    <dbReference type="NCBI Taxonomy" id="2100421"/>
    <lineage>
        <taxon>Viruses</taxon>
        <taxon>Duplodnaviria</taxon>
        <taxon>Heunggongvirae</taxon>
        <taxon>Uroviricota</taxon>
        <taxon>Caudoviricetes</taxon>
        <taxon>Peduoviridae</taxon>
        <taxon>Maltschvirus</taxon>
        <taxon>Maltschvirus maltsch</taxon>
    </lineage>
</organism>
<proteinExistence type="predicted"/>
<name>A0A6J5ML47_9CAUD</name>
<evidence type="ECO:0000313" key="1">
    <source>
        <dbReference type="EMBL" id="CAB4147012.1"/>
    </source>
</evidence>
<reference evidence="1" key="1">
    <citation type="submission" date="2020-04" db="EMBL/GenBank/DDBJ databases">
        <authorList>
            <person name="Chiriac C."/>
            <person name="Salcher M."/>
            <person name="Ghai R."/>
            <person name="Kavagutti S V."/>
        </authorList>
    </citation>
    <scope>NUCLEOTIDE SEQUENCE</scope>
</reference>
<gene>
    <name evidence="1" type="ORF">UFOVP516_8</name>
</gene>
<accession>A0A6J5ML47</accession>